<name>A0AAV0G1X9_9ASTE</name>
<comment type="caution">
    <text evidence="1">The sequence shown here is derived from an EMBL/GenBank/DDBJ whole genome shotgun (WGS) entry which is preliminary data.</text>
</comment>
<protein>
    <submittedName>
        <fullName evidence="1">Uncharacterized protein</fullName>
    </submittedName>
</protein>
<evidence type="ECO:0000313" key="2">
    <source>
        <dbReference type="Proteomes" id="UP001152523"/>
    </source>
</evidence>
<organism evidence="1 2">
    <name type="scientific">Cuscuta epithymum</name>
    <dbReference type="NCBI Taxonomy" id="186058"/>
    <lineage>
        <taxon>Eukaryota</taxon>
        <taxon>Viridiplantae</taxon>
        <taxon>Streptophyta</taxon>
        <taxon>Embryophyta</taxon>
        <taxon>Tracheophyta</taxon>
        <taxon>Spermatophyta</taxon>
        <taxon>Magnoliopsida</taxon>
        <taxon>eudicotyledons</taxon>
        <taxon>Gunneridae</taxon>
        <taxon>Pentapetalae</taxon>
        <taxon>asterids</taxon>
        <taxon>lamiids</taxon>
        <taxon>Solanales</taxon>
        <taxon>Convolvulaceae</taxon>
        <taxon>Cuscuteae</taxon>
        <taxon>Cuscuta</taxon>
        <taxon>Cuscuta subgen. Cuscuta</taxon>
    </lineage>
</organism>
<proteinExistence type="predicted"/>
<dbReference type="AlphaFoldDB" id="A0AAV0G1X9"/>
<evidence type="ECO:0000313" key="1">
    <source>
        <dbReference type="EMBL" id="CAH9141845.1"/>
    </source>
</evidence>
<dbReference type="Proteomes" id="UP001152523">
    <property type="component" value="Unassembled WGS sequence"/>
</dbReference>
<dbReference type="EMBL" id="CAMAPF010001033">
    <property type="protein sequence ID" value="CAH9141845.1"/>
    <property type="molecule type" value="Genomic_DNA"/>
</dbReference>
<gene>
    <name evidence="1" type="ORF">CEPIT_LOCUS39449</name>
</gene>
<accession>A0AAV0G1X9</accession>
<keyword evidence="2" id="KW-1185">Reference proteome</keyword>
<feature type="non-terminal residue" evidence="1">
    <location>
        <position position="45"/>
    </location>
</feature>
<sequence length="45" mass="5109">MTKFFFVERSSLGVAGRVLVDKWRVAAIKQKTIPLDFGPLAEERT</sequence>
<reference evidence="1" key="1">
    <citation type="submission" date="2022-07" db="EMBL/GenBank/DDBJ databases">
        <authorList>
            <person name="Macas J."/>
            <person name="Novak P."/>
            <person name="Neumann P."/>
        </authorList>
    </citation>
    <scope>NUCLEOTIDE SEQUENCE</scope>
</reference>